<dbReference type="PANTHER" id="PTHR45458:SF1">
    <property type="entry name" value="SHORT CHAIN DEHYDROGENASE"/>
    <property type="match status" value="1"/>
</dbReference>
<dbReference type="AlphaFoldDB" id="A0A6A7AJF2"/>
<evidence type="ECO:0000313" key="3">
    <source>
        <dbReference type="Proteomes" id="UP000799424"/>
    </source>
</evidence>
<dbReference type="OrthoDB" id="5296at2759"/>
<name>A0A6A7AJF2_9PLEO</name>
<comment type="similarity">
    <text evidence="1">Belongs to the short-chain dehydrogenases/reductases (SDR) family.</text>
</comment>
<reference evidence="2" key="1">
    <citation type="journal article" date="2020" name="Stud. Mycol.">
        <title>101 Dothideomycetes genomes: a test case for predicting lifestyles and emergence of pathogens.</title>
        <authorList>
            <person name="Haridas S."/>
            <person name="Albert R."/>
            <person name="Binder M."/>
            <person name="Bloem J."/>
            <person name="Labutti K."/>
            <person name="Salamov A."/>
            <person name="Andreopoulos B."/>
            <person name="Baker S."/>
            <person name="Barry K."/>
            <person name="Bills G."/>
            <person name="Bluhm B."/>
            <person name="Cannon C."/>
            <person name="Castanera R."/>
            <person name="Culley D."/>
            <person name="Daum C."/>
            <person name="Ezra D."/>
            <person name="Gonzalez J."/>
            <person name="Henrissat B."/>
            <person name="Kuo A."/>
            <person name="Liang C."/>
            <person name="Lipzen A."/>
            <person name="Lutzoni F."/>
            <person name="Magnuson J."/>
            <person name="Mondo S."/>
            <person name="Nolan M."/>
            <person name="Ohm R."/>
            <person name="Pangilinan J."/>
            <person name="Park H.-J."/>
            <person name="Ramirez L."/>
            <person name="Alfaro M."/>
            <person name="Sun H."/>
            <person name="Tritt A."/>
            <person name="Yoshinaga Y."/>
            <person name="Zwiers L.-H."/>
            <person name="Turgeon B."/>
            <person name="Goodwin S."/>
            <person name="Spatafora J."/>
            <person name="Crous P."/>
            <person name="Grigoriev I."/>
        </authorList>
    </citation>
    <scope>NUCLEOTIDE SEQUENCE</scope>
    <source>
        <strain evidence="2">CBS 113818</strain>
    </source>
</reference>
<protein>
    <submittedName>
        <fullName evidence="2">Short chain dehydrogenase</fullName>
    </submittedName>
</protein>
<dbReference type="EMBL" id="MU006216">
    <property type="protein sequence ID" value="KAF2832827.1"/>
    <property type="molecule type" value="Genomic_DNA"/>
</dbReference>
<gene>
    <name evidence="2" type="ORF">CC86DRAFT_461317</name>
</gene>
<organism evidence="2 3">
    <name type="scientific">Ophiobolus disseminans</name>
    <dbReference type="NCBI Taxonomy" id="1469910"/>
    <lineage>
        <taxon>Eukaryota</taxon>
        <taxon>Fungi</taxon>
        <taxon>Dikarya</taxon>
        <taxon>Ascomycota</taxon>
        <taxon>Pezizomycotina</taxon>
        <taxon>Dothideomycetes</taxon>
        <taxon>Pleosporomycetidae</taxon>
        <taxon>Pleosporales</taxon>
        <taxon>Pleosporineae</taxon>
        <taxon>Phaeosphaeriaceae</taxon>
        <taxon>Ophiobolus</taxon>
    </lineage>
</organism>
<dbReference type="CDD" id="cd05325">
    <property type="entry name" value="carb_red_sniffer_like_SDR_c"/>
    <property type="match status" value="1"/>
</dbReference>
<dbReference type="Gene3D" id="3.40.50.720">
    <property type="entry name" value="NAD(P)-binding Rossmann-like Domain"/>
    <property type="match status" value="1"/>
</dbReference>
<evidence type="ECO:0000256" key="1">
    <source>
        <dbReference type="RuleBase" id="RU000363"/>
    </source>
</evidence>
<sequence length="234" mass="25548">MVSPIKTVLVIGANRGIGLQFIKTLKQQGWSTIGSIRPETRGDSTVDELIATGSRIVEIDYKDENTIKNAAKEFEDVKLDVLINCAGMALHAPSWHDYSKADLLSHFEVMTIGPLLACKHFLPHLLRAPRATIANISSSMGSISTNIDARVIGYKMAKAALNQLTVTLANDFKARGYTIGVVALEPGAIQTRISKFNGDVDIVESVERMVELIGGVMPEGEPRFLDWRGRGVGW</sequence>
<dbReference type="InterPro" id="IPR002347">
    <property type="entry name" value="SDR_fam"/>
</dbReference>
<dbReference type="InterPro" id="IPR052184">
    <property type="entry name" value="SDR_enzymes"/>
</dbReference>
<evidence type="ECO:0000313" key="2">
    <source>
        <dbReference type="EMBL" id="KAF2832827.1"/>
    </source>
</evidence>
<dbReference type="PRINTS" id="PR00080">
    <property type="entry name" value="SDRFAMILY"/>
</dbReference>
<dbReference type="Proteomes" id="UP000799424">
    <property type="component" value="Unassembled WGS sequence"/>
</dbReference>
<dbReference type="GO" id="GO:0016616">
    <property type="term" value="F:oxidoreductase activity, acting on the CH-OH group of donors, NAD or NADP as acceptor"/>
    <property type="evidence" value="ECO:0007669"/>
    <property type="project" value="TreeGrafter"/>
</dbReference>
<dbReference type="PANTHER" id="PTHR45458">
    <property type="entry name" value="SHORT-CHAIN DEHYDROGENASE/REDUCTASE SDR"/>
    <property type="match status" value="1"/>
</dbReference>
<dbReference type="Pfam" id="PF00106">
    <property type="entry name" value="adh_short"/>
    <property type="match status" value="1"/>
</dbReference>
<accession>A0A6A7AJF2</accession>
<dbReference type="SUPFAM" id="SSF51735">
    <property type="entry name" value="NAD(P)-binding Rossmann-fold domains"/>
    <property type="match status" value="1"/>
</dbReference>
<keyword evidence="3" id="KW-1185">Reference proteome</keyword>
<proteinExistence type="inferred from homology"/>
<dbReference type="PRINTS" id="PR00081">
    <property type="entry name" value="GDHRDH"/>
</dbReference>
<dbReference type="InterPro" id="IPR036291">
    <property type="entry name" value="NAD(P)-bd_dom_sf"/>
</dbReference>